<evidence type="ECO:0000313" key="2">
    <source>
        <dbReference type="Proteomes" id="UP000295657"/>
    </source>
</evidence>
<sequence length="39" mass="4342">MQKIAAFATEKSGGFFMEFFQTIAKRRISYPKGAAALVE</sequence>
<gene>
    <name evidence="1" type="ORF">EDC45_1647</name>
</gene>
<evidence type="ECO:0000313" key="1">
    <source>
        <dbReference type="EMBL" id="TDQ56980.1"/>
    </source>
</evidence>
<dbReference type="AlphaFoldDB" id="A0A4R6VAA6"/>
<dbReference type="EMBL" id="SNYQ01000007">
    <property type="protein sequence ID" value="TDQ56980.1"/>
    <property type="molecule type" value="Genomic_DNA"/>
</dbReference>
<name>A0A4R6VAA6_9PAST</name>
<protein>
    <submittedName>
        <fullName evidence="1">Uncharacterized protein</fullName>
    </submittedName>
</protein>
<proteinExistence type="predicted"/>
<keyword evidence="2" id="KW-1185">Reference proteome</keyword>
<organism evidence="1 2">
    <name type="scientific">Mesocricetibacter intestinalis</name>
    <dbReference type="NCBI Taxonomy" id="1521930"/>
    <lineage>
        <taxon>Bacteria</taxon>
        <taxon>Pseudomonadati</taxon>
        <taxon>Pseudomonadota</taxon>
        <taxon>Gammaproteobacteria</taxon>
        <taxon>Pasteurellales</taxon>
        <taxon>Pasteurellaceae</taxon>
        <taxon>Mesocricetibacter</taxon>
    </lineage>
</organism>
<dbReference type="Proteomes" id="UP000295657">
    <property type="component" value="Unassembled WGS sequence"/>
</dbReference>
<accession>A0A4R6VAA6</accession>
<comment type="caution">
    <text evidence="1">The sequence shown here is derived from an EMBL/GenBank/DDBJ whole genome shotgun (WGS) entry which is preliminary data.</text>
</comment>
<reference evidence="1 2" key="1">
    <citation type="submission" date="2019-03" db="EMBL/GenBank/DDBJ databases">
        <title>Genomic Encyclopedia of Type Strains, Phase IV (KMG-IV): sequencing the most valuable type-strain genomes for metagenomic binning, comparative biology and taxonomic classification.</title>
        <authorList>
            <person name="Goeker M."/>
        </authorList>
    </citation>
    <scope>NUCLEOTIDE SEQUENCE [LARGE SCALE GENOMIC DNA]</scope>
    <source>
        <strain evidence="1 2">DSM 28403</strain>
    </source>
</reference>